<dbReference type="SUPFAM" id="SSF52266">
    <property type="entry name" value="SGNH hydrolase"/>
    <property type="match status" value="1"/>
</dbReference>
<keyword evidence="2" id="KW-1185">Reference proteome</keyword>
<organism evidence="1 2">
    <name type="scientific">Solirubrobacter deserti</name>
    <dbReference type="NCBI Taxonomy" id="2282478"/>
    <lineage>
        <taxon>Bacteria</taxon>
        <taxon>Bacillati</taxon>
        <taxon>Actinomycetota</taxon>
        <taxon>Thermoleophilia</taxon>
        <taxon>Solirubrobacterales</taxon>
        <taxon>Solirubrobacteraceae</taxon>
        <taxon>Solirubrobacter</taxon>
    </lineage>
</organism>
<proteinExistence type="predicted"/>
<evidence type="ECO:0000313" key="1">
    <source>
        <dbReference type="EMBL" id="MDA0140656.1"/>
    </source>
</evidence>
<sequence>MARIPVFEPDLNVPVTPARDGTTKHRIVALGDSLTHGVQSGAVFNTDLAYPAIIARALGTYDRYRYPRYGGPGGLPFNIEYLLRELERVAGESIAAWEAPRALYTAWRWMDELEDYWERGAGSVPPKVAAINHALAVYGWDLRDALSMTAQRCLDRLQEPAQDAWVLSKVDRDSERAALHVYPHWPPERRTMTLLDAARALGEDGGIETLVVFLGANNALGTVTSLKVAWSGDDYADLRAKGKYTLWRPEHFRAELAVLEEQVRGTRARHVIWCTVPHVTIAPIARGVSADKMAKGSRYFAYYTRPWISDDQFDPERDPHITGDQARTIDATIDAFNDGIQATVERARHDGRDWLLLDMAGLLDRLASRRYIDDETARPQWWEPYPLPPAVAKLTPPVTSRFLTSDGHGGRATGGLFSLDGVHPTTVAYGLIAQELITVMRGVGVAVRDVDFDWLIGRDTLIGRPPQNITSGLETLGWADDALDLVLRALP</sequence>
<name>A0ABT4RQ61_9ACTN</name>
<dbReference type="InterPro" id="IPR036514">
    <property type="entry name" value="SGNH_hydro_sf"/>
</dbReference>
<comment type="caution">
    <text evidence="1">The sequence shown here is derived from an EMBL/GenBank/DDBJ whole genome shotgun (WGS) entry which is preliminary data.</text>
</comment>
<dbReference type="EMBL" id="JAPCID010000043">
    <property type="protein sequence ID" value="MDA0140656.1"/>
    <property type="molecule type" value="Genomic_DNA"/>
</dbReference>
<evidence type="ECO:0000313" key="2">
    <source>
        <dbReference type="Proteomes" id="UP001147700"/>
    </source>
</evidence>
<protein>
    <recommendedName>
        <fullName evidence="3">SGNH/GDSL hydrolase family protein</fullName>
    </recommendedName>
</protein>
<dbReference type="Gene3D" id="3.40.50.1110">
    <property type="entry name" value="SGNH hydrolase"/>
    <property type="match status" value="1"/>
</dbReference>
<evidence type="ECO:0008006" key="3">
    <source>
        <dbReference type="Google" id="ProtNLM"/>
    </source>
</evidence>
<reference evidence="1" key="1">
    <citation type="submission" date="2022-10" db="EMBL/GenBank/DDBJ databases">
        <title>The WGS of Solirubrobacter sp. CPCC 204708.</title>
        <authorList>
            <person name="Jiang Z."/>
        </authorList>
    </citation>
    <scope>NUCLEOTIDE SEQUENCE</scope>
    <source>
        <strain evidence="1">CPCC 204708</strain>
    </source>
</reference>
<dbReference type="Proteomes" id="UP001147700">
    <property type="component" value="Unassembled WGS sequence"/>
</dbReference>
<gene>
    <name evidence="1" type="ORF">OJ962_24375</name>
</gene>
<accession>A0ABT4RQ61</accession>
<dbReference type="RefSeq" id="WP_202958242.1">
    <property type="nucleotide sequence ID" value="NZ_JAPCID010000043.1"/>
</dbReference>